<comment type="caution">
    <text evidence="1">The sequence shown here is derived from an EMBL/GenBank/DDBJ whole genome shotgun (WGS) entry which is preliminary data.</text>
</comment>
<dbReference type="AlphaFoldDB" id="A0A8T0HDW7"/>
<keyword evidence="2" id="KW-1185">Reference proteome</keyword>
<dbReference type="Proteomes" id="UP000822688">
    <property type="component" value="Chromosome 6"/>
</dbReference>
<accession>A0A8T0HDW7</accession>
<dbReference type="EMBL" id="CM026427">
    <property type="protein sequence ID" value="KAG0568628.1"/>
    <property type="molecule type" value="Genomic_DNA"/>
</dbReference>
<protein>
    <submittedName>
        <fullName evidence="1">Uncharacterized protein</fullName>
    </submittedName>
</protein>
<name>A0A8T0HDW7_CERPU</name>
<reference evidence="1 2" key="1">
    <citation type="submission" date="2020-06" db="EMBL/GenBank/DDBJ databases">
        <title>WGS assembly of Ceratodon purpureus strain R40.</title>
        <authorList>
            <person name="Carey S.B."/>
            <person name="Jenkins J."/>
            <person name="Shu S."/>
            <person name="Lovell J.T."/>
            <person name="Sreedasyam A."/>
            <person name="Maumus F."/>
            <person name="Tiley G.P."/>
            <person name="Fernandez-Pozo N."/>
            <person name="Barry K."/>
            <person name="Chen C."/>
            <person name="Wang M."/>
            <person name="Lipzen A."/>
            <person name="Daum C."/>
            <person name="Saski C.A."/>
            <person name="Payton A.C."/>
            <person name="Mcbreen J.C."/>
            <person name="Conrad R.E."/>
            <person name="Kollar L.M."/>
            <person name="Olsson S."/>
            <person name="Huttunen S."/>
            <person name="Landis J.B."/>
            <person name="Wickett N.J."/>
            <person name="Johnson M.G."/>
            <person name="Rensing S.A."/>
            <person name="Grimwood J."/>
            <person name="Schmutz J."/>
            <person name="Mcdaniel S.F."/>
        </authorList>
    </citation>
    <scope>NUCLEOTIDE SEQUENCE [LARGE SCALE GENOMIC DNA]</scope>
    <source>
        <strain evidence="1 2">R40</strain>
    </source>
</reference>
<sequence>MCSTPAQFVRLRSCSTRMKLVPGDWQWEGHGWPGGHTKCASHETAQGMKVEVRWSESAASLFDIIIDSSVSDSQVLVQCLCRQALQSRLYIWELCKCYE</sequence>
<evidence type="ECO:0000313" key="1">
    <source>
        <dbReference type="EMBL" id="KAG0568628.1"/>
    </source>
</evidence>
<proteinExistence type="predicted"/>
<organism evidence="1 2">
    <name type="scientific">Ceratodon purpureus</name>
    <name type="common">Fire moss</name>
    <name type="synonym">Dicranum purpureum</name>
    <dbReference type="NCBI Taxonomy" id="3225"/>
    <lineage>
        <taxon>Eukaryota</taxon>
        <taxon>Viridiplantae</taxon>
        <taxon>Streptophyta</taxon>
        <taxon>Embryophyta</taxon>
        <taxon>Bryophyta</taxon>
        <taxon>Bryophytina</taxon>
        <taxon>Bryopsida</taxon>
        <taxon>Dicranidae</taxon>
        <taxon>Pseudoditrichales</taxon>
        <taxon>Ditrichaceae</taxon>
        <taxon>Ceratodon</taxon>
    </lineage>
</organism>
<evidence type="ECO:0000313" key="2">
    <source>
        <dbReference type="Proteomes" id="UP000822688"/>
    </source>
</evidence>
<gene>
    <name evidence="1" type="ORF">KC19_6G034200</name>
</gene>